<name>A0A4P6V3P2_9HYPH</name>
<comment type="function">
    <text evidence="6 9">Catalyzes cyclization of the linear tetrapyrrole, hydroxymethylbilane, to the macrocyclic uroporphyrinogen III.</text>
</comment>
<evidence type="ECO:0000256" key="3">
    <source>
        <dbReference type="ARBA" id="ARBA00013109"/>
    </source>
</evidence>
<evidence type="ECO:0000256" key="7">
    <source>
        <dbReference type="ARBA" id="ARBA00040167"/>
    </source>
</evidence>
<dbReference type="SUPFAM" id="SSF69618">
    <property type="entry name" value="HemD-like"/>
    <property type="match status" value="1"/>
</dbReference>
<dbReference type="Gene3D" id="3.40.50.10090">
    <property type="match status" value="2"/>
</dbReference>
<sequence>MTRRPRVLVTRPEPGASRTAAALAGAGLDPVVMPFTRTVGLSVPADRIAAAGACDAVVVTSAKALTHAPAALRAALAGKPVFTVGDATAAAVPDDAGTVMSADGDALALADLVASELPKGRSVLYLCGRVRTGTLEDALSDAGYAPVLIETYDVEKVSHLTDTLIECLREAPPDAIMFHSGVSAGLFLEAVADQDLNEVLDKIDFFVISERVARRLETMPSRSVTASPEPRDDALVACVRRAMAGR</sequence>
<organism evidence="11 12">
    <name type="scientific">Roseitalea porphyridii</name>
    <dbReference type="NCBI Taxonomy" id="1852022"/>
    <lineage>
        <taxon>Bacteria</taxon>
        <taxon>Pseudomonadati</taxon>
        <taxon>Pseudomonadota</taxon>
        <taxon>Alphaproteobacteria</taxon>
        <taxon>Hyphomicrobiales</taxon>
        <taxon>Ahrensiaceae</taxon>
        <taxon>Roseitalea</taxon>
    </lineage>
</organism>
<evidence type="ECO:0000256" key="5">
    <source>
        <dbReference type="ARBA" id="ARBA00023244"/>
    </source>
</evidence>
<evidence type="ECO:0000313" key="11">
    <source>
        <dbReference type="EMBL" id="QBK32117.1"/>
    </source>
</evidence>
<evidence type="ECO:0000256" key="9">
    <source>
        <dbReference type="RuleBase" id="RU366031"/>
    </source>
</evidence>
<dbReference type="PANTHER" id="PTHR38042:SF1">
    <property type="entry name" value="UROPORPHYRINOGEN-III SYNTHASE, CHLOROPLASTIC"/>
    <property type="match status" value="1"/>
</dbReference>
<evidence type="ECO:0000256" key="8">
    <source>
        <dbReference type="ARBA" id="ARBA00048617"/>
    </source>
</evidence>
<dbReference type="GO" id="GO:0006782">
    <property type="term" value="P:protoporphyrinogen IX biosynthetic process"/>
    <property type="evidence" value="ECO:0007669"/>
    <property type="project" value="UniProtKB-UniRule"/>
</dbReference>
<feature type="domain" description="Tetrapyrrole biosynthesis uroporphyrinogen III synthase" evidence="10">
    <location>
        <begin position="18"/>
        <end position="237"/>
    </location>
</feature>
<dbReference type="PANTHER" id="PTHR38042">
    <property type="entry name" value="UROPORPHYRINOGEN-III SYNTHASE, CHLOROPLASTIC"/>
    <property type="match status" value="1"/>
</dbReference>
<keyword evidence="12" id="KW-1185">Reference proteome</keyword>
<dbReference type="InterPro" id="IPR003754">
    <property type="entry name" value="4pyrrol_synth_uPrphyn_synth"/>
</dbReference>
<evidence type="ECO:0000313" key="12">
    <source>
        <dbReference type="Proteomes" id="UP000293719"/>
    </source>
</evidence>
<dbReference type="GO" id="GO:0006780">
    <property type="term" value="P:uroporphyrinogen III biosynthetic process"/>
    <property type="evidence" value="ECO:0007669"/>
    <property type="project" value="UniProtKB-UniRule"/>
</dbReference>
<keyword evidence="5 9" id="KW-0627">Porphyrin biosynthesis</keyword>
<dbReference type="RefSeq" id="WP_131617761.1">
    <property type="nucleotide sequence ID" value="NZ_CP036532.1"/>
</dbReference>
<reference evidence="11 12" key="1">
    <citation type="journal article" date="2017" name="Int. J. Syst. Evol. Microbiol.">
        <title>Roseitalea porphyridii gen. nov., sp. nov., isolated from a red alga, and reclassification of Hoeflea suaedae Chung et al. 2013 as Pseudohoeflea suaedae gen. nov., comb. nov.</title>
        <authorList>
            <person name="Hyeon J.W."/>
            <person name="Jeong S.E."/>
            <person name="Baek K."/>
            <person name="Jeon C.O."/>
        </authorList>
    </citation>
    <scope>NUCLEOTIDE SEQUENCE [LARGE SCALE GENOMIC DNA]</scope>
    <source>
        <strain evidence="11 12">MA7-20</strain>
    </source>
</reference>
<dbReference type="GeneID" id="90768989"/>
<dbReference type="AlphaFoldDB" id="A0A4P6V3P2"/>
<gene>
    <name evidence="11" type="ORF">E0E05_16925</name>
</gene>
<dbReference type="InterPro" id="IPR039793">
    <property type="entry name" value="UROS/Hem4"/>
</dbReference>
<evidence type="ECO:0000259" key="10">
    <source>
        <dbReference type="Pfam" id="PF02602"/>
    </source>
</evidence>
<comment type="similarity">
    <text evidence="2 9">Belongs to the uroporphyrinogen-III synthase family.</text>
</comment>
<keyword evidence="4 9" id="KW-0456">Lyase</keyword>
<evidence type="ECO:0000256" key="6">
    <source>
        <dbReference type="ARBA" id="ARBA00037589"/>
    </source>
</evidence>
<dbReference type="InterPro" id="IPR036108">
    <property type="entry name" value="4pyrrol_syn_uPrphyn_synt_sf"/>
</dbReference>
<dbReference type="CDD" id="cd06578">
    <property type="entry name" value="HemD"/>
    <property type="match status" value="1"/>
</dbReference>
<evidence type="ECO:0000256" key="2">
    <source>
        <dbReference type="ARBA" id="ARBA00008133"/>
    </source>
</evidence>
<dbReference type="Proteomes" id="UP000293719">
    <property type="component" value="Chromosome"/>
</dbReference>
<comment type="pathway">
    <text evidence="1 9">Porphyrin-containing compound metabolism; protoporphyrin-IX biosynthesis; coproporphyrinogen-III from 5-aminolevulinate: step 3/4.</text>
</comment>
<proteinExistence type="inferred from homology"/>
<protein>
    <recommendedName>
        <fullName evidence="7 9">Uroporphyrinogen-III synthase</fullName>
        <ecNumber evidence="3 9">4.2.1.75</ecNumber>
    </recommendedName>
</protein>
<dbReference type="Pfam" id="PF02602">
    <property type="entry name" value="HEM4"/>
    <property type="match status" value="1"/>
</dbReference>
<comment type="catalytic activity">
    <reaction evidence="8 9">
        <text>hydroxymethylbilane = uroporphyrinogen III + H2O</text>
        <dbReference type="Rhea" id="RHEA:18965"/>
        <dbReference type="ChEBI" id="CHEBI:15377"/>
        <dbReference type="ChEBI" id="CHEBI:57308"/>
        <dbReference type="ChEBI" id="CHEBI:57845"/>
        <dbReference type="EC" id="4.2.1.75"/>
    </reaction>
</comment>
<dbReference type="GO" id="GO:0004852">
    <property type="term" value="F:uroporphyrinogen-III synthase activity"/>
    <property type="evidence" value="ECO:0007669"/>
    <property type="project" value="UniProtKB-UniRule"/>
</dbReference>
<evidence type="ECO:0000256" key="1">
    <source>
        <dbReference type="ARBA" id="ARBA00004772"/>
    </source>
</evidence>
<accession>A0A4P6V3P2</accession>
<dbReference type="EMBL" id="CP036532">
    <property type="protein sequence ID" value="QBK32117.1"/>
    <property type="molecule type" value="Genomic_DNA"/>
</dbReference>
<dbReference type="OrthoDB" id="7163809at2"/>
<dbReference type="KEGG" id="rpod:E0E05_16925"/>
<evidence type="ECO:0000256" key="4">
    <source>
        <dbReference type="ARBA" id="ARBA00023239"/>
    </source>
</evidence>
<dbReference type="EC" id="4.2.1.75" evidence="3 9"/>